<keyword evidence="2" id="KW-1185">Reference proteome</keyword>
<accession>B9TMT2</accession>
<protein>
    <submittedName>
        <fullName evidence="1">Uncharacterized protein</fullName>
    </submittedName>
</protein>
<dbReference type="Proteomes" id="UP000008311">
    <property type="component" value="Unassembled WGS sequence"/>
</dbReference>
<gene>
    <name evidence="1" type="ORF">RCOM_1954390</name>
</gene>
<evidence type="ECO:0000313" key="1">
    <source>
        <dbReference type="EMBL" id="EEF22832.1"/>
    </source>
</evidence>
<reference evidence="2" key="1">
    <citation type="journal article" date="2010" name="Nat. Biotechnol.">
        <title>Draft genome sequence of the oilseed species Ricinus communis.</title>
        <authorList>
            <person name="Chan A.P."/>
            <person name="Crabtree J."/>
            <person name="Zhao Q."/>
            <person name="Lorenzi H."/>
            <person name="Orvis J."/>
            <person name="Puiu D."/>
            <person name="Melake-Berhan A."/>
            <person name="Jones K.M."/>
            <person name="Redman J."/>
            <person name="Chen G."/>
            <person name="Cahoon E.B."/>
            <person name="Gedil M."/>
            <person name="Stanke M."/>
            <person name="Haas B.J."/>
            <person name="Wortman J.R."/>
            <person name="Fraser-Liggett C.M."/>
            <person name="Ravel J."/>
            <person name="Rabinowicz P.D."/>
        </authorList>
    </citation>
    <scope>NUCLEOTIDE SEQUENCE [LARGE SCALE GENOMIC DNA]</scope>
    <source>
        <strain evidence="2">cv. Hale</strain>
    </source>
</reference>
<dbReference type="InParanoid" id="B9TMT2"/>
<dbReference type="AlphaFoldDB" id="B9TMT2"/>
<evidence type="ECO:0000313" key="2">
    <source>
        <dbReference type="Proteomes" id="UP000008311"/>
    </source>
</evidence>
<dbReference type="EMBL" id="EQ990102">
    <property type="protein sequence ID" value="EEF22832.1"/>
    <property type="molecule type" value="Genomic_DNA"/>
</dbReference>
<proteinExistence type="predicted"/>
<name>B9TMT2_RICCO</name>
<sequence>VARAQLAVAADVQAPARQGVGGLQARHAPGQLVVAAGGAGRDRVGHPVGRLAQRDGAVGDAQAEVVLRAAQDRVPQVAVEVDGQAVEAAVAQGLAQGLVDQGALFGLGGDPQVALAAAQQRIAQAGRHRAGGAAQVQGLEVLADAVVHPGGGELGAQARRMHAEAVGQGGLAAAVGARDAGLQQVLAVERSDQRGRRADAPLAGVAVVEVVRRRVQGPGAAGVGAHVQAAGAGLVAAFQRRAGLHAGHVVDQQQGALELLVAHGALRQRRVGDGAQARREALVGAAHGHAVTARLQAAGQHRDLELALGQ</sequence>
<feature type="non-terminal residue" evidence="1">
    <location>
        <position position="1"/>
    </location>
</feature>
<organism evidence="1 2">
    <name type="scientific">Ricinus communis</name>
    <name type="common">Castor bean</name>
    <dbReference type="NCBI Taxonomy" id="3988"/>
    <lineage>
        <taxon>Eukaryota</taxon>
        <taxon>Viridiplantae</taxon>
        <taxon>Streptophyta</taxon>
        <taxon>Embryophyta</taxon>
        <taxon>Tracheophyta</taxon>
        <taxon>Spermatophyta</taxon>
        <taxon>Magnoliopsida</taxon>
        <taxon>eudicotyledons</taxon>
        <taxon>Gunneridae</taxon>
        <taxon>Pentapetalae</taxon>
        <taxon>rosids</taxon>
        <taxon>fabids</taxon>
        <taxon>Malpighiales</taxon>
        <taxon>Euphorbiaceae</taxon>
        <taxon>Acalyphoideae</taxon>
        <taxon>Acalypheae</taxon>
        <taxon>Ricinus</taxon>
    </lineage>
</organism>
<feature type="non-terminal residue" evidence="1">
    <location>
        <position position="310"/>
    </location>
</feature>